<dbReference type="EMBL" id="CP003235">
    <property type="protein sequence ID" value="AFC29589.1"/>
    <property type="molecule type" value="Genomic_DNA"/>
</dbReference>
<evidence type="ECO:0000313" key="3">
    <source>
        <dbReference type="Proteomes" id="UP000007523"/>
    </source>
</evidence>
<keyword evidence="1" id="KW-0732">Signal</keyword>
<name>H6NHJ2_9BACL</name>
<feature type="signal peptide" evidence="1">
    <location>
        <begin position="1"/>
        <end position="29"/>
    </location>
</feature>
<accession>H6NHJ2</accession>
<feature type="chain" id="PRO_5003605527" evidence="1">
    <location>
        <begin position="30"/>
        <end position="145"/>
    </location>
</feature>
<protein>
    <submittedName>
        <fullName evidence="2">Uncharacterized protein</fullName>
    </submittedName>
</protein>
<dbReference type="Proteomes" id="UP000007523">
    <property type="component" value="Chromosome"/>
</dbReference>
<evidence type="ECO:0000313" key="2">
    <source>
        <dbReference type="EMBL" id="AFC29589.1"/>
    </source>
</evidence>
<dbReference type="STRING" id="1116391.PM3016_2709"/>
<sequence>MFKMIPKKIRTLSLALACVLALPYGSAMAAESAAIPTVEKSQAAPAGAGEWDYVGSSTFTYSSAVAKSAGGDFLVCLESGPSGYYNLYEDDPDGNADERVGYVYLYAGACGAFRSIGGFVDGDNNRAEFYVYKAFGGTATVSFYD</sequence>
<evidence type="ECO:0000256" key="1">
    <source>
        <dbReference type="SAM" id="SignalP"/>
    </source>
</evidence>
<organism evidence="2 3">
    <name type="scientific">Paenibacillus mucilaginosus 3016</name>
    <dbReference type="NCBI Taxonomy" id="1116391"/>
    <lineage>
        <taxon>Bacteria</taxon>
        <taxon>Bacillati</taxon>
        <taxon>Bacillota</taxon>
        <taxon>Bacilli</taxon>
        <taxon>Bacillales</taxon>
        <taxon>Paenibacillaceae</taxon>
        <taxon>Paenibacillus</taxon>
    </lineage>
</organism>
<proteinExistence type="predicted"/>
<dbReference type="AlphaFoldDB" id="H6NHJ2"/>
<reference evidence="2 3" key="1">
    <citation type="journal article" date="2012" name="J. Bacteriol.">
        <title>Complete Genome Sequence of Paenibacillus mucilaginosus 3016, a Bacterium Functional as Microbial Fertilizer.</title>
        <authorList>
            <person name="Ma M."/>
            <person name="Wang Z."/>
            <person name="Li L."/>
            <person name="Jiang X."/>
            <person name="Guan D."/>
            <person name="Cao F."/>
            <person name="Chen H."/>
            <person name="Wang X."/>
            <person name="Shen D."/>
            <person name="Du B."/>
            <person name="Li J."/>
        </authorList>
    </citation>
    <scope>NUCLEOTIDE SEQUENCE [LARGE SCALE GENOMIC DNA]</scope>
    <source>
        <strain evidence="2 3">3016</strain>
    </source>
</reference>
<gene>
    <name evidence="2" type="ORF">PM3016_2709</name>
</gene>
<dbReference type="KEGG" id="pmq:PM3016_2709"/>
<keyword evidence="3" id="KW-1185">Reference proteome</keyword>
<dbReference type="HOGENOM" id="CLU_149316_0_0_9"/>